<dbReference type="Proteomes" id="UP001143330">
    <property type="component" value="Unassembled WGS sequence"/>
</dbReference>
<dbReference type="AlphaFoldDB" id="A0A9W6NBR6"/>
<accession>A0A9W6NBR6</accession>
<dbReference type="InterPro" id="IPR009409">
    <property type="entry name" value="DUF1059"/>
</dbReference>
<organism evidence="1 2">
    <name type="scientific">Ancylobacter defluvii</name>
    <dbReference type="NCBI Taxonomy" id="1282440"/>
    <lineage>
        <taxon>Bacteria</taxon>
        <taxon>Pseudomonadati</taxon>
        <taxon>Pseudomonadota</taxon>
        <taxon>Alphaproteobacteria</taxon>
        <taxon>Hyphomicrobiales</taxon>
        <taxon>Xanthobacteraceae</taxon>
        <taxon>Ancylobacter</taxon>
    </lineage>
</organism>
<dbReference type="EMBL" id="BSFM01000014">
    <property type="protein sequence ID" value="GLK84882.1"/>
    <property type="molecule type" value="Genomic_DNA"/>
</dbReference>
<sequence>MGRYFIDCREMPSDKKCTLAMAADTEKELMEAAVQHAVAMHGHTDTPELRGEMKKVIHQGTPPAAAPRAA</sequence>
<reference evidence="1" key="2">
    <citation type="submission" date="2023-01" db="EMBL/GenBank/DDBJ databases">
        <authorList>
            <person name="Sun Q."/>
            <person name="Evtushenko L."/>
        </authorList>
    </citation>
    <scope>NUCLEOTIDE SEQUENCE</scope>
    <source>
        <strain evidence="1">VKM B-2789</strain>
    </source>
</reference>
<evidence type="ECO:0000313" key="2">
    <source>
        <dbReference type="Proteomes" id="UP001143330"/>
    </source>
</evidence>
<evidence type="ECO:0000313" key="1">
    <source>
        <dbReference type="EMBL" id="GLK84882.1"/>
    </source>
</evidence>
<dbReference type="Pfam" id="PF06348">
    <property type="entry name" value="DUF1059"/>
    <property type="match status" value="1"/>
</dbReference>
<comment type="caution">
    <text evidence="1">The sequence shown here is derived from an EMBL/GenBank/DDBJ whole genome shotgun (WGS) entry which is preliminary data.</text>
</comment>
<reference evidence="1" key="1">
    <citation type="journal article" date="2014" name="Int. J. Syst. Evol. Microbiol.">
        <title>Complete genome sequence of Corynebacterium casei LMG S-19264T (=DSM 44701T), isolated from a smear-ripened cheese.</title>
        <authorList>
            <consortium name="US DOE Joint Genome Institute (JGI-PGF)"/>
            <person name="Walter F."/>
            <person name="Albersmeier A."/>
            <person name="Kalinowski J."/>
            <person name="Ruckert C."/>
        </authorList>
    </citation>
    <scope>NUCLEOTIDE SEQUENCE</scope>
    <source>
        <strain evidence="1">VKM B-2789</strain>
    </source>
</reference>
<proteinExistence type="predicted"/>
<name>A0A9W6NBR6_9HYPH</name>
<evidence type="ECO:0008006" key="3">
    <source>
        <dbReference type="Google" id="ProtNLM"/>
    </source>
</evidence>
<keyword evidence="2" id="KW-1185">Reference proteome</keyword>
<gene>
    <name evidence="1" type="ORF">GCM10017653_29520</name>
</gene>
<protein>
    <recommendedName>
        <fullName evidence="3">DUF1059 domain-containing protein</fullName>
    </recommendedName>
</protein>